<keyword evidence="2" id="KW-1185">Reference proteome</keyword>
<protein>
    <submittedName>
        <fullName evidence="1">Uncharacterized protein</fullName>
    </submittedName>
</protein>
<sequence>MLPIDNDKVIDDIKTKKLPKINIPPEIQLDVLKCIDFNQLLSFQETSFYFKNFIDKYGKHLAWKKYDKLEIIPIDNETGDRYKEHKPHPKLYWFKLGEQYGEFEFCEQKYEFIKLDPQLYDFELGEQLEEKWKCGIEKSIPMFLTTDENSDLTNIDTAVCELQQNYNVEKALYYLQLPKFLNNIEEMKIARYLLQLFFNCAFEFFQIASIIINPQMIELLFDGNQTTNMPLIIHSQRAELFYQHSLNFALNHLICNQFRIIVIDSYKTSDPIRFFDPFDMEKSIDILIKLLADGANKFSSIIYQNLDSKIYNSIIKHIETSQDPSQIVKEIKFDVMYGPLISSENAENIKTKFKEGIKTTKFRLANKHNPKIKFSVCIEDIYRSIDVSLLVEGNQECVPGVRVVIKRIS</sequence>
<comment type="caution">
    <text evidence="1">The sequence shown here is derived from an EMBL/GenBank/DDBJ whole genome shotgun (WGS) entry which is preliminary data.</text>
</comment>
<name>A0ACB0YLL9_MELEN</name>
<organism evidence="1 2">
    <name type="scientific">Meloidogyne enterolobii</name>
    <name type="common">Root-knot nematode worm</name>
    <name type="synonym">Meloidogyne mayaguensis</name>
    <dbReference type="NCBI Taxonomy" id="390850"/>
    <lineage>
        <taxon>Eukaryota</taxon>
        <taxon>Metazoa</taxon>
        <taxon>Ecdysozoa</taxon>
        <taxon>Nematoda</taxon>
        <taxon>Chromadorea</taxon>
        <taxon>Rhabditida</taxon>
        <taxon>Tylenchina</taxon>
        <taxon>Tylenchomorpha</taxon>
        <taxon>Tylenchoidea</taxon>
        <taxon>Meloidogynidae</taxon>
        <taxon>Meloidogyninae</taxon>
        <taxon>Meloidogyne</taxon>
    </lineage>
</organism>
<proteinExistence type="predicted"/>
<dbReference type="EMBL" id="CAVMJV010000014">
    <property type="protein sequence ID" value="CAK5052596.1"/>
    <property type="molecule type" value="Genomic_DNA"/>
</dbReference>
<reference evidence="1" key="1">
    <citation type="submission" date="2023-11" db="EMBL/GenBank/DDBJ databases">
        <authorList>
            <person name="Poullet M."/>
        </authorList>
    </citation>
    <scope>NUCLEOTIDE SEQUENCE</scope>
    <source>
        <strain evidence="1">E1834</strain>
    </source>
</reference>
<evidence type="ECO:0000313" key="2">
    <source>
        <dbReference type="Proteomes" id="UP001497535"/>
    </source>
</evidence>
<dbReference type="Proteomes" id="UP001497535">
    <property type="component" value="Unassembled WGS sequence"/>
</dbReference>
<accession>A0ACB0YLL9</accession>
<evidence type="ECO:0000313" key="1">
    <source>
        <dbReference type="EMBL" id="CAK5052596.1"/>
    </source>
</evidence>
<gene>
    <name evidence="1" type="ORF">MENTE1834_LOCUS13925</name>
</gene>